<gene>
    <name evidence="2" type="ordered locus">Acear_2225</name>
</gene>
<keyword evidence="1" id="KW-1133">Transmembrane helix</keyword>
<keyword evidence="1" id="KW-0812">Transmembrane</keyword>
<accession>D9QTZ0</accession>
<evidence type="ECO:0008006" key="4">
    <source>
        <dbReference type="Google" id="ProtNLM"/>
    </source>
</evidence>
<dbReference type="RefSeq" id="WP_013279152.1">
    <property type="nucleotide sequence ID" value="NC_014378.1"/>
</dbReference>
<keyword evidence="1" id="KW-0472">Membrane</keyword>
<dbReference type="KEGG" id="aar:Acear_2225"/>
<dbReference type="HOGENOM" id="CLU_137927_5_3_9"/>
<evidence type="ECO:0000313" key="3">
    <source>
        <dbReference type="Proteomes" id="UP000001661"/>
    </source>
</evidence>
<dbReference type="Pfam" id="PF09527">
    <property type="entry name" value="ATPase_gene1"/>
    <property type="match status" value="1"/>
</dbReference>
<name>D9QTZ0_ACEAZ</name>
<reference evidence="2 3" key="1">
    <citation type="journal article" date="2010" name="Stand. Genomic Sci.">
        <title>Complete genome sequence of Acetohalobium arabaticum type strain (Z-7288).</title>
        <authorList>
            <person name="Sikorski J."/>
            <person name="Lapidus A."/>
            <person name="Chertkov O."/>
            <person name="Lucas S."/>
            <person name="Copeland A."/>
            <person name="Glavina Del Rio T."/>
            <person name="Nolan M."/>
            <person name="Tice H."/>
            <person name="Cheng J.F."/>
            <person name="Han C."/>
            <person name="Brambilla E."/>
            <person name="Pitluck S."/>
            <person name="Liolios K."/>
            <person name="Ivanova N."/>
            <person name="Mavromatis K."/>
            <person name="Mikhailova N."/>
            <person name="Pati A."/>
            <person name="Bruce D."/>
            <person name="Detter C."/>
            <person name="Tapia R."/>
            <person name="Goodwin L."/>
            <person name="Chen A."/>
            <person name="Palaniappan K."/>
            <person name="Land M."/>
            <person name="Hauser L."/>
            <person name="Chang Y.J."/>
            <person name="Jeffries C.D."/>
            <person name="Rohde M."/>
            <person name="Goker M."/>
            <person name="Spring S."/>
            <person name="Woyke T."/>
            <person name="Bristow J."/>
            <person name="Eisen J.A."/>
            <person name="Markowitz V."/>
            <person name="Hugenholtz P."/>
            <person name="Kyrpides N.C."/>
            <person name="Klenk H.P."/>
        </authorList>
    </citation>
    <scope>NUCLEOTIDE SEQUENCE [LARGE SCALE GENOMIC DNA]</scope>
    <source>
        <strain evidence="3">ATCC 49924 / DSM 5501 / Z-7288</strain>
    </source>
</reference>
<evidence type="ECO:0000256" key="1">
    <source>
        <dbReference type="SAM" id="Phobius"/>
    </source>
</evidence>
<dbReference type="EMBL" id="CP002105">
    <property type="protein sequence ID" value="ADL13711.1"/>
    <property type="molecule type" value="Genomic_DNA"/>
</dbReference>
<protein>
    <recommendedName>
        <fullName evidence="4">F0F1-ATPase subunit</fullName>
    </recommendedName>
</protein>
<dbReference type="AlphaFoldDB" id="D9QTZ0"/>
<keyword evidence="3" id="KW-1185">Reference proteome</keyword>
<feature type="transmembrane region" description="Helical" evidence="1">
    <location>
        <begin position="7"/>
        <end position="30"/>
    </location>
</feature>
<dbReference type="InterPro" id="IPR032820">
    <property type="entry name" value="ATPase_put"/>
</dbReference>
<dbReference type="STRING" id="574087.Acear_2225"/>
<sequence>MKENFKILQALALLSQIGIVIIIPVFFGVWCGNKLDKWFGTGWVFLILGVILGVLSGMWTSYKLIISQQSSD</sequence>
<organism evidence="2 3">
    <name type="scientific">Acetohalobium arabaticum (strain ATCC 49924 / DSM 5501 / Z-7288)</name>
    <dbReference type="NCBI Taxonomy" id="574087"/>
    <lineage>
        <taxon>Bacteria</taxon>
        <taxon>Bacillati</taxon>
        <taxon>Bacillota</taxon>
        <taxon>Clostridia</taxon>
        <taxon>Halanaerobiales</taxon>
        <taxon>Halobacteroidaceae</taxon>
        <taxon>Acetohalobium</taxon>
    </lineage>
</organism>
<evidence type="ECO:0000313" key="2">
    <source>
        <dbReference type="EMBL" id="ADL13711.1"/>
    </source>
</evidence>
<feature type="transmembrane region" description="Helical" evidence="1">
    <location>
        <begin position="42"/>
        <end position="62"/>
    </location>
</feature>
<proteinExistence type="predicted"/>
<dbReference type="Proteomes" id="UP000001661">
    <property type="component" value="Chromosome"/>
</dbReference>